<keyword evidence="1" id="KW-0812">Transmembrane</keyword>
<dbReference type="AlphaFoldDB" id="N1PQX0"/>
<name>N1PQX0_DOTSN</name>
<proteinExistence type="predicted"/>
<dbReference type="EMBL" id="KB446539">
    <property type="protein sequence ID" value="EME44755.1"/>
    <property type="molecule type" value="Genomic_DNA"/>
</dbReference>
<feature type="transmembrane region" description="Helical" evidence="1">
    <location>
        <begin position="314"/>
        <end position="334"/>
    </location>
</feature>
<accession>N1PQX0</accession>
<dbReference type="HOGENOM" id="CLU_804163_0_0_1"/>
<keyword evidence="1" id="KW-1133">Transmembrane helix</keyword>
<protein>
    <submittedName>
        <fullName evidence="2">Uncharacterized protein</fullName>
    </submittedName>
</protein>
<evidence type="ECO:0000256" key="1">
    <source>
        <dbReference type="SAM" id="Phobius"/>
    </source>
</evidence>
<reference evidence="3" key="1">
    <citation type="journal article" date="2012" name="PLoS Genet.">
        <title>The genomes of the fungal plant pathogens Cladosporium fulvum and Dothistroma septosporum reveal adaptation to different hosts and lifestyles but also signatures of common ancestry.</title>
        <authorList>
            <person name="de Wit P.J.G.M."/>
            <person name="van der Burgt A."/>
            <person name="Oekmen B."/>
            <person name="Stergiopoulos I."/>
            <person name="Abd-Elsalam K.A."/>
            <person name="Aerts A.L."/>
            <person name="Bahkali A.H."/>
            <person name="Beenen H.G."/>
            <person name="Chettri P."/>
            <person name="Cox M.P."/>
            <person name="Datema E."/>
            <person name="de Vries R.P."/>
            <person name="Dhillon B."/>
            <person name="Ganley A.R."/>
            <person name="Griffiths S.A."/>
            <person name="Guo Y."/>
            <person name="Hamelin R.C."/>
            <person name="Henrissat B."/>
            <person name="Kabir M.S."/>
            <person name="Jashni M.K."/>
            <person name="Kema G."/>
            <person name="Klaubauf S."/>
            <person name="Lapidus A."/>
            <person name="Levasseur A."/>
            <person name="Lindquist E."/>
            <person name="Mehrabi R."/>
            <person name="Ohm R.A."/>
            <person name="Owen T.J."/>
            <person name="Salamov A."/>
            <person name="Schwelm A."/>
            <person name="Schijlen E."/>
            <person name="Sun H."/>
            <person name="van den Burg H.A."/>
            <person name="van Ham R.C.H.J."/>
            <person name="Zhang S."/>
            <person name="Goodwin S.B."/>
            <person name="Grigoriev I.V."/>
            <person name="Collemare J."/>
            <person name="Bradshaw R.E."/>
        </authorList>
    </citation>
    <scope>NUCLEOTIDE SEQUENCE [LARGE SCALE GENOMIC DNA]</scope>
    <source>
        <strain evidence="3">NZE10 / CBS 128990</strain>
    </source>
</reference>
<evidence type="ECO:0000313" key="2">
    <source>
        <dbReference type="EMBL" id="EME44755.1"/>
    </source>
</evidence>
<sequence>MRHTTSLLRLWLNFSHKYVDVGSRRMQKIEFNRTTRSLPLHAIILANGAVLESIRTILSQLSTLATAHPAAGYHQPPRTVDHPFEIYKSELRVPSSQDTLSDQEKRLSDFSNERNSAANLIMEGLVAPIARETPSFPGTECHHQNRNHEVPILSSSHHATWYEAGHDTRNGYPCRCATAEEILSRAWKFKKRVVTASIPLSVLTVGATKHYLSPAKSIDTTLYMALSAIAFFVPTLLHFTMDILLCTGLEIAVPLTTKRWTLVPQLLPNDAREARELGLDQSWPCRVEELRRWWKAVRNGTGWWRFFNPSCGGFLGWIMNCVTLFGWVLFEWYWQWNTERSLIRD</sequence>
<gene>
    <name evidence="2" type="ORF">DOTSEDRAFT_24746</name>
</gene>
<reference evidence="2 3" key="2">
    <citation type="journal article" date="2012" name="PLoS Pathog.">
        <title>Diverse lifestyles and strategies of plant pathogenesis encoded in the genomes of eighteen Dothideomycetes fungi.</title>
        <authorList>
            <person name="Ohm R.A."/>
            <person name="Feau N."/>
            <person name="Henrissat B."/>
            <person name="Schoch C.L."/>
            <person name="Horwitz B.A."/>
            <person name="Barry K.W."/>
            <person name="Condon B.J."/>
            <person name="Copeland A.C."/>
            <person name="Dhillon B."/>
            <person name="Glaser F."/>
            <person name="Hesse C.N."/>
            <person name="Kosti I."/>
            <person name="LaButti K."/>
            <person name="Lindquist E.A."/>
            <person name="Lucas S."/>
            <person name="Salamov A.A."/>
            <person name="Bradshaw R.E."/>
            <person name="Ciuffetti L."/>
            <person name="Hamelin R.C."/>
            <person name="Kema G.H.J."/>
            <person name="Lawrence C."/>
            <person name="Scott J.A."/>
            <person name="Spatafora J.W."/>
            <person name="Turgeon B.G."/>
            <person name="de Wit P.J.G.M."/>
            <person name="Zhong S."/>
            <person name="Goodwin S.B."/>
            <person name="Grigoriev I.V."/>
        </authorList>
    </citation>
    <scope>NUCLEOTIDE SEQUENCE [LARGE SCALE GENOMIC DNA]</scope>
    <source>
        <strain evidence="3">NZE10 / CBS 128990</strain>
    </source>
</reference>
<keyword evidence="1" id="KW-0472">Membrane</keyword>
<dbReference type="Proteomes" id="UP000016933">
    <property type="component" value="Unassembled WGS sequence"/>
</dbReference>
<organism evidence="2 3">
    <name type="scientific">Dothistroma septosporum (strain NZE10 / CBS 128990)</name>
    <name type="common">Red band needle blight fungus</name>
    <name type="synonym">Mycosphaerella pini</name>
    <dbReference type="NCBI Taxonomy" id="675120"/>
    <lineage>
        <taxon>Eukaryota</taxon>
        <taxon>Fungi</taxon>
        <taxon>Dikarya</taxon>
        <taxon>Ascomycota</taxon>
        <taxon>Pezizomycotina</taxon>
        <taxon>Dothideomycetes</taxon>
        <taxon>Dothideomycetidae</taxon>
        <taxon>Mycosphaerellales</taxon>
        <taxon>Mycosphaerellaceae</taxon>
        <taxon>Dothistroma</taxon>
    </lineage>
</organism>
<keyword evidence="3" id="KW-1185">Reference proteome</keyword>
<evidence type="ECO:0000313" key="3">
    <source>
        <dbReference type="Proteomes" id="UP000016933"/>
    </source>
</evidence>